<protein>
    <recommendedName>
        <fullName evidence="3">DUF4238 domain-containing protein</fullName>
    </recommendedName>
</protein>
<evidence type="ECO:0000313" key="1">
    <source>
        <dbReference type="EMBL" id="KPY92240.1"/>
    </source>
</evidence>
<evidence type="ECO:0000313" key="2">
    <source>
        <dbReference type="Proteomes" id="UP000050523"/>
    </source>
</evidence>
<reference evidence="1 2" key="1">
    <citation type="submission" date="2015-09" db="EMBL/GenBank/DDBJ databases">
        <title>Genome announcement of multiple Pseudomonas syringae strains.</title>
        <authorList>
            <person name="Thakur S."/>
            <person name="Wang P.W."/>
            <person name="Gong Y."/>
            <person name="Weir B.S."/>
            <person name="Guttman D.S."/>
        </authorList>
    </citation>
    <scope>NUCLEOTIDE SEQUENCE [LARGE SCALE GENOMIC DNA]</scope>
    <source>
        <strain evidence="1 2">ICMP9151</strain>
    </source>
</reference>
<sequence length="537" mass="59679">MAGKRQHYIPRFLQSGFLDDPYHKAKRTWLHRRNMSALLVATKSIGVSENFYSKIRSDGAKTLDDIITEIEVDILHEFSAFKNAREGEAVDSKAAARLTVHLVLRTAHLRSLFEQGAVKAFDAAIPIFSDSDIIRRHINLDDSGGRVELKKMIDQALCALSGEELSMPVPLVCRIVEFRVRENFESFFEEKNSTIIQVLKDILLPVQDQIRDAHNKILEASKQTVWEDELSKLSWRVQEVVGAILPDCVALARVVGKELLPLIFNGAKNIDLVIFPISHNRLLIGRADNHNAIDIKTVNVASATCSDSFFISHRNEDGEGLSQYIGQKSANTIDAAVKEAVFSFRLAEHEKNNDNSLPSKSIQAASDSSSSFSLTFKDFGDAEMVKGIGNILQAVIGELGQDIPISALDGVTFSQDYPAAILEIDRGGAFVSKSQPRDYGRPVAKSVRVIREGKVKVHLVVDALIAYLLLSNKEDVSYSIHLLLAQLSEVLHASFYEPLLESDRNAEIDGISKMLFSSVSHAPISYFFAREKVRFSI</sequence>
<dbReference type="RefSeq" id="WP_054998320.1">
    <property type="nucleotide sequence ID" value="NZ_LJRO01000458.1"/>
</dbReference>
<organism evidence="1 2">
    <name type="scientific">Pseudomonas tremae</name>
    <dbReference type="NCBI Taxonomy" id="200454"/>
    <lineage>
        <taxon>Bacteria</taxon>
        <taxon>Pseudomonadati</taxon>
        <taxon>Pseudomonadota</taxon>
        <taxon>Gammaproteobacteria</taxon>
        <taxon>Pseudomonadales</taxon>
        <taxon>Pseudomonadaceae</taxon>
        <taxon>Pseudomonas</taxon>
    </lineage>
</organism>
<gene>
    <name evidence="1" type="ORF">ALO43_03535</name>
</gene>
<dbReference type="EMBL" id="LJRO01000458">
    <property type="protein sequence ID" value="KPY92240.1"/>
    <property type="molecule type" value="Genomic_DNA"/>
</dbReference>
<proteinExistence type="predicted"/>
<accession>A0AA40P0C4</accession>
<dbReference type="Proteomes" id="UP000050523">
    <property type="component" value="Unassembled WGS sequence"/>
</dbReference>
<dbReference type="AlphaFoldDB" id="A0AA40P0C4"/>
<name>A0AA40P0C4_9PSED</name>
<comment type="caution">
    <text evidence="1">The sequence shown here is derived from an EMBL/GenBank/DDBJ whole genome shotgun (WGS) entry which is preliminary data.</text>
</comment>
<evidence type="ECO:0008006" key="3">
    <source>
        <dbReference type="Google" id="ProtNLM"/>
    </source>
</evidence>